<evidence type="ECO:0000313" key="1">
    <source>
        <dbReference type="EMBL" id="KAJ9077410.1"/>
    </source>
</evidence>
<comment type="caution">
    <text evidence="1">The sequence shown here is derived from an EMBL/GenBank/DDBJ whole genome shotgun (WGS) entry which is preliminary data.</text>
</comment>
<keyword evidence="2" id="KW-1185">Reference proteome</keyword>
<organism evidence="1 2">
    <name type="scientific">Entomophthora muscae</name>
    <dbReference type="NCBI Taxonomy" id="34485"/>
    <lineage>
        <taxon>Eukaryota</taxon>
        <taxon>Fungi</taxon>
        <taxon>Fungi incertae sedis</taxon>
        <taxon>Zoopagomycota</taxon>
        <taxon>Entomophthoromycotina</taxon>
        <taxon>Entomophthoromycetes</taxon>
        <taxon>Entomophthorales</taxon>
        <taxon>Entomophthoraceae</taxon>
        <taxon>Entomophthora</taxon>
    </lineage>
</organism>
<name>A0ACC2TRN5_9FUNG</name>
<evidence type="ECO:0000313" key="2">
    <source>
        <dbReference type="Proteomes" id="UP001165960"/>
    </source>
</evidence>
<accession>A0ACC2TRN5</accession>
<protein>
    <submittedName>
        <fullName evidence="1">Uncharacterized protein</fullName>
    </submittedName>
</protein>
<reference evidence="1" key="1">
    <citation type="submission" date="2022-04" db="EMBL/GenBank/DDBJ databases">
        <title>Genome of the entomopathogenic fungus Entomophthora muscae.</title>
        <authorList>
            <person name="Elya C."/>
            <person name="Lovett B.R."/>
            <person name="Lee E."/>
            <person name="Macias A.M."/>
            <person name="Hajek A.E."/>
            <person name="De Bivort B.L."/>
            <person name="Kasson M.T."/>
            <person name="De Fine Licht H.H."/>
            <person name="Stajich J.E."/>
        </authorList>
    </citation>
    <scope>NUCLEOTIDE SEQUENCE</scope>
    <source>
        <strain evidence="1">Berkeley</strain>
    </source>
</reference>
<proteinExistence type="predicted"/>
<gene>
    <name evidence="1" type="ORF">DSO57_1017032</name>
</gene>
<dbReference type="Proteomes" id="UP001165960">
    <property type="component" value="Unassembled WGS sequence"/>
</dbReference>
<dbReference type="EMBL" id="QTSX02002200">
    <property type="protein sequence ID" value="KAJ9077410.1"/>
    <property type="molecule type" value="Genomic_DNA"/>
</dbReference>
<sequence>MFFPLLKFVAFALAPVLVIIWSTSPDFWGHLSSLASYVGEDLTHLLHLLEDLPGCAQDLVATGGNLVKSLTCDDPVFSFPNSDHAALPEAGAPMVSPLLEVELPIPNVELPSHNLTPRCTPWLLGGLILMGFVRNIPDTYSYVTNKLSPAINVKVPVATEQMSAANVQTSAVIKQTSATNVQTSSTIKQIHTATMWKPATTKLLPAVNAQAPAATKQIHATTMWNPATTKLLPAVSMQAPVCHE</sequence>